<dbReference type="EMBL" id="RJVI01000002">
    <property type="protein sequence ID" value="ROR32351.1"/>
    <property type="molecule type" value="Genomic_DNA"/>
</dbReference>
<feature type="domain" description="Amidase" evidence="2">
    <location>
        <begin position="33"/>
        <end position="287"/>
    </location>
</feature>
<evidence type="ECO:0000313" key="3">
    <source>
        <dbReference type="EMBL" id="ROR32351.1"/>
    </source>
</evidence>
<dbReference type="GO" id="GO:0016740">
    <property type="term" value="F:transferase activity"/>
    <property type="evidence" value="ECO:0007669"/>
    <property type="project" value="UniProtKB-KW"/>
</dbReference>
<evidence type="ECO:0000313" key="4">
    <source>
        <dbReference type="Proteomes" id="UP000276634"/>
    </source>
</evidence>
<protein>
    <submittedName>
        <fullName evidence="3">Aspartyl-tRNA(Asn)/glutamyl-tRNA(Gln) amidotransferase subunit A</fullName>
    </submittedName>
</protein>
<dbReference type="InterPro" id="IPR036928">
    <property type="entry name" value="AS_sf"/>
</dbReference>
<dbReference type="RefSeq" id="WP_170165068.1">
    <property type="nucleotide sequence ID" value="NZ_RJVI01000002.1"/>
</dbReference>
<proteinExistence type="inferred from homology"/>
<dbReference type="Pfam" id="PF01425">
    <property type="entry name" value="Amidase"/>
    <property type="match status" value="2"/>
</dbReference>
<sequence length="454" mass="47005">MDAETAPHRRGPAAVLVAALREGALDAAELAGQCLEAVAAREAAIGAWAFHDPGHVRRQAAICDELRREGRPLGPLHGLPVAVEDVFDTADMPTGDGSPLHEGRRPLEDAWAVRALRAAGAVLLGKAATAELGCGLPPPTRHPLDAARAVGMGPGGAAAALAAGMAPAALVADCAGSVVPAAAWCGVHAYRPSRGWIPRPGMLRRSRLLDGVAVLAAAVEDLALVAGPLLGDDPEDPDTRPLARPALAEEALRPPPLPPRFGLVEGPEWMRPGPAAAEGLAALAEMLGGEAGRIGLGGRFREAAAQARLVLEADLALRLEEEVGRGRVSPALAELVARGRRHAAVDYLRAAGEAAALYRIVREAFDEYDVLVAPAAAGEAPPRQEQPLDAPFAAPWTLLGMPVVVLPAMTGPDGLPMGVQLIAPRGDDVRLLRAARWLEGRLAATTEETTPCGT</sequence>
<dbReference type="InterPro" id="IPR023631">
    <property type="entry name" value="Amidase_dom"/>
</dbReference>
<dbReference type="PANTHER" id="PTHR11895:SF7">
    <property type="entry name" value="GLUTAMYL-TRNA(GLN) AMIDOTRANSFERASE SUBUNIT A, MITOCHONDRIAL"/>
    <property type="match status" value="1"/>
</dbReference>
<gene>
    <name evidence="3" type="ORF">EDC57_1549</name>
</gene>
<dbReference type="AlphaFoldDB" id="A0A3N1Y1C4"/>
<feature type="domain" description="Amidase" evidence="2">
    <location>
        <begin position="344"/>
        <end position="432"/>
    </location>
</feature>
<dbReference type="PANTHER" id="PTHR11895">
    <property type="entry name" value="TRANSAMIDASE"/>
    <property type="match status" value="1"/>
</dbReference>
<name>A0A3N1Y1C4_9GAMM</name>
<accession>A0A3N1Y1C4</accession>
<organism evidence="3 4">
    <name type="scientific">Inmirania thermothiophila</name>
    <dbReference type="NCBI Taxonomy" id="1750597"/>
    <lineage>
        <taxon>Bacteria</taxon>
        <taxon>Pseudomonadati</taxon>
        <taxon>Pseudomonadota</taxon>
        <taxon>Gammaproteobacteria</taxon>
        <taxon>Chromatiales</taxon>
        <taxon>Ectothiorhodospiraceae</taxon>
        <taxon>Inmirania</taxon>
    </lineage>
</organism>
<keyword evidence="3" id="KW-0808">Transferase</keyword>
<comment type="similarity">
    <text evidence="1">Belongs to the amidase family.</text>
</comment>
<reference evidence="3 4" key="1">
    <citation type="submission" date="2018-11" db="EMBL/GenBank/DDBJ databases">
        <title>Genomic Encyclopedia of Type Strains, Phase IV (KMG-IV): sequencing the most valuable type-strain genomes for metagenomic binning, comparative biology and taxonomic classification.</title>
        <authorList>
            <person name="Goeker M."/>
        </authorList>
    </citation>
    <scope>NUCLEOTIDE SEQUENCE [LARGE SCALE GENOMIC DNA]</scope>
    <source>
        <strain evidence="3 4">DSM 100275</strain>
    </source>
</reference>
<dbReference type="InterPro" id="IPR000120">
    <property type="entry name" value="Amidase"/>
</dbReference>
<keyword evidence="4" id="KW-1185">Reference proteome</keyword>
<comment type="caution">
    <text evidence="3">The sequence shown here is derived from an EMBL/GenBank/DDBJ whole genome shotgun (WGS) entry which is preliminary data.</text>
</comment>
<evidence type="ECO:0000256" key="1">
    <source>
        <dbReference type="ARBA" id="ARBA00009199"/>
    </source>
</evidence>
<dbReference type="Proteomes" id="UP000276634">
    <property type="component" value="Unassembled WGS sequence"/>
</dbReference>
<dbReference type="SUPFAM" id="SSF75304">
    <property type="entry name" value="Amidase signature (AS) enzymes"/>
    <property type="match status" value="1"/>
</dbReference>
<dbReference type="Gene3D" id="3.90.1300.10">
    <property type="entry name" value="Amidase signature (AS) domain"/>
    <property type="match status" value="1"/>
</dbReference>
<evidence type="ECO:0000259" key="2">
    <source>
        <dbReference type="Pfam" id="PF01425"/>
    </source>
</evidence>